<dbReference type="GO" id="GO:0016787">
    <property type="term" value="F:hydrolase activity"/>
    <property type="evidence" value="ECO:0007669"/>
    <property type="project" value="UniProtKB-KW"/>
</dbReference>
<evidence type="ECO:0000256" key="2">
    <source>
        <dbReference type="SAM" id="MobiDB-lite"/>
    </source>
</evidence>
<dbReference type="SUPFAM" id="SSF53474">
    <property type="entry name" value="alpha/beta-Hydrolases"/>
    <property type="match status" value="1"/>
</dbReference>
<feature type="domain" description="Alpha/beta hydrolase fold-3" evidence="3">
    <location>
        <begin position="100"/>
        <end position="326"/>
    </location>
</feature>
<dbReference type="InterPro" id="IPR029058">
    <property type="entry name" value="AB_hydrolase_fold"/>
</dbReference>
<dbReference type="EMBL" id="KZ805384">
    <property type="protein sequence ID" value="PVH99847.1"/>
    <property type="molecule type" value="Genomic_DNA"/>
</dbReference>
<sequence length="350" mass="38938">MSTKQMESSESKPSVGTSSIKLTTRHERSLYTYLIHTITRLFRNHLGRPKMYHPEGSIELKPNRNSRRNCTVKHRTICDINVYDILSKTSHTQSHKRRIYYFCGGGWQSPPSSQHWHLCVRMARDIPGTSVSLVSYPLAPNNSAASAFPWLLRFYRTIMQQADEVGEEVILAGDSSGGNVVLCLTLEALREDAEATLATEDKQPKSPSEHRKPSHPVALLTTCPSTDLTRSNPSINALAPLDPILTPEFVNQTARAWIGDWDASDPRVSPLNADLSLLAKSGIALHGVTAGHDILSPDGVLLRDRAAEAGVNGEWLHWEKQMHCFVLTAGYGVPEAKQAVDWTMRVLRKE</sequence>
<proteinExistence type="predicted"/>
<keyword evidence="1 4" id="KW-0378">Hydrolase</keyword>
<dbReference type="PANTHER" id="PTHR48081">
    <property type="entry name" value="AB HYDROLASE SUPERFAMILY PROTEIN C4A8.06C"/>
    <property type="match status" value="1"/>
</dbReference>
<name>A0A2V1DNN4_9PLEO</name>
<dbReference type="Pfam" id="PF07859">
    <property type="entry name" value="Abhydrolase_3"/>
    <property type="match status" value="1"/>
</dbReference>
<organism evidence="4 5">
    <name type="scientific">Periconia macrospinosa</name>
    <dbReference type="NCBI Taxonomy" id="97972"/>
    <lineage>
        <taxon>Eukaryota</taxon>
        <taxon>Fungi</taxon>
        <taxon>Dikarya</taxon>
        <taxon>Ascomycota</taxon>
        <taxon>Pezizomycotina</taxon>
        <taxon>Dothideomycetes</taxon>
        <taxon>Pleosporomycetidae</taxon>
        <taxon>Pleosporales</taxon>
        <taxon>Massarineae</taxon>
        <taxon>Periconiaceae</taxon>
        <taxon>Periconia</taxon>
    </lineage>
</organism>
<dbReference type="OrthoDB" id="2152029at2759"/>
<evidence type="ECO:0000256" key="1">
    <source>
        <dbReference type="ARBA" id="ARBA00022801"/>
    </source>
</evidence>
<dbReference type="AlphaFoldDB" id="A0A2V1DNN4"/>
<dbReference type="InterPro" id="IPR013094">
    <property type="entry name" value="AB_hydrolase_3"/>
</dbReference>
<protein>
    <submittedName>
        <fullName evidence="4">Alpha/beta-hydrolase</fullName>
    </submittedName>
</protein>
<evidence type="ECO:0000313" key="5">
    <source>
        <dbReference type="Proteomes" id="UP000244855"/>
    </source>
</evidence>
<keyword evidence="5" id="KW-1185">Reference proteome</keyword>
<dbReference type="Proteomes" id="UP000244855">
    <property type="component" value="Unassembled WGS sequence"/>
</dbReference>
<gene>
    <name evidence="4" type="ORF">DM02DRAFT_614743</name>
</gene>
<reference evidence="4 5" key="1">
    <citation type="journal article" date="2018" name="Sci. Rep.">
        <title>Comparative genomics provides insights into the lifestyle and reveals functional heterogeneity of dark septate endophytic fungi.</title>
        <authorList>
            <person name="Knapp D.G."/>
            <person name="Nemeth J.B."/>
            <person name="Barry K."/>
            <person name="Hainaut M."/>
            <person name="Henrissat B."/>
            <person name="Johnson J."/>
            <person name="Kuo A."/>
            <person name="Lim J.H.P."/>
            <person name="Lipzen A."/>
            <person name="Nolan M."/>
            <person name="Ohm R.A."/>
            <person name="Tamas L."/>
            <person name="Grigoriev I.V."/>
            <person name="Spatafora J.W."/>
            <person name="Nagy L.G."/>
            <person name="Kovacs G.M."/>
        </authorList>
    </citation>
    <scope>NUCLEOTIDE SEQUENCE [LARGE SCALE GENOMIC DNA]</scope>
    <source>
        <strain evidence="4 5">DSE2036</strain>
    </source>
</reference>
<dbReference type="Gene3D" id="3.40.50.1820">
    <property type="entry name" value="alpha/beta hydrolase"/>
    <property type="match status" value="1"/>
</dbReference>
<feature type="compositionally biased region" description="Basic and acidic residues" evidence="2">
    <location>
        <begin position="197"/>
        <end position="211"/>
    </location>
</feature>
<evidence type="ECO:0000259" key="3">
    <source>
        <dbReference type="Pfam" id="PF07859"/>
    </source>
</evidence>
<dbReference type="STRING" id="97972.A0A2V1DNN4"/>
<dbReference type="InterPro" id="IPR050300">
    <property type="entry name" value="GDXG_lipolytic_enzyme"/>
</dbReference>
<accession>A0A2V1DNN4</accession>
<feature type="region of interest" description="Disordered" evidence="2">
    <location>
        <begin position="1"/>
        <end position="21"/>
    </location>
</feature>
<evidence type="ECO:0000313" key="4">
    <source>
        <dbReference type="EMBL" id="PVH99847.1"/>
    </source>
</evidence>
<dbReference type="PANTHER" id="PTHR48081:SF8">
    <property type="entry name" value="ALPHA_BETA HYDROLASE FOLD-3 DOMAIN-CONTAINING PROTEIN-RELATED"/>
    <property type="match status" value="1"/>
</dbReference>
<feature type="region of interest" description="Disordered" evidence="2">
    <location>
        <begin position="197"/>
        <end position="217"/>
    </location>
</feature>